<dbReference type="Proteomes" id="UP000826195">
    <property type="component" value="Unassembled WGS sequence"/>
</dbReference>
<feature type="compositionally biased region" description="Polar residues" evidence="1">
    <location>
        <begin position="1"/>
        <end position="13"/>
    </location>
</feature>
<feature type="compositionally biased region" description="Basic and acidic residues" evidence="1">
    <location>
        <begin position="38"/>
        <end position="47"/>
    </location>
</feature>
<gene>
    <name evidence="2" type="ORF">KQX54_000396</name>
</gene>
<proteinExistence type="predicted"/>
<reference evidence="2 3" key="1">
    <citation type="journal article" date="2021" name="J. Hered.">
        <title>A chromosome-level genome assembly of the parasitoid wasp, Cotesia glomerata (Hymenoptera: Braconidae).</title>
        <authorList>
            <person name="Pinto B.J."/>
            <person name="Weis J.J."/>
            <person name="Gamble T."/>
            <person name="Ode P.J."/>
            <person name="Paul R."/>
            <person name="Zaspel J.M."/>
        </authorList>
    </citation>
    <scope>NUCLEOTIDE SEQUENCE [LARGE SCALE GENOMIC DNA]</scope>
    <source>
        <strain evidence="2">CgM1</strain>
    </source>
</reference>
<feature type="compositionally biased region" description="Low complexity" evidence="1">
    <location>
        <begin position="14"/>
        <end position="23"/>
    </location>
</feature>
<comment type="caution">
    <text evidence="2">The sequence shown here is derived from an EMBL/GenBank/DDBJ whole genome shotgun (WGS) entry which is preliminary data.</text>
</comment>
<keyword evidence="3" id="KW-1185">Reference proteome</keyword>
<accession>A0AAV7HRD8</accession>
<feature type="compositionally biased region" description="Low complexity" evidence="1">
    <location>
        <begin position="54"/>
        <end position="66"/>
    </location>
</feature>
<feature type="region of interest" description="Disordered" evidence="1">
    <location>
        <begin position="37"/>
        <end position="76"/>
    </location>
</feature>
<dbReference type="AlphaFoldDB" id="A0AAV7HRD8"/>
<evidence type="ECO:0000256" key="1">
    <source>
        <dbReference type="SAM" id="MobiDB-lite"/>
    </source>
</evidence>
<sequence length="202" mass="22229">MSSNKAVTNKQANTQKTSSTSLKSPLTLQLGINIAKTSETKGKDSGLKNKHLTRSSSTSSSKSVTSPLQSPITQSTSSIALTDSNMSLDSIVSKAALQSLPENWETQNTDEKLTSMMNFFLTSNHSMTEKLNLIDKRLDSLQLNVSSNTASISELREELNIQKSKTATDSKLFIDELSKLKTQAMLYIQIAHHLQELLQHQN</sequence>
<name>A0AAV7HRD8_COTGL</name>
<evidence type="ECO:0000313" key="2">
    <source>
        <dbReference type="EMBL" id="KAH0533794.1"/>
    </source>
</evidence>
<feature type="compositionally biased region" description="Polar residues" evidence="1">
    <location>
        <begin position="67"/>
        <end position="76"/>
    </location>
</feature>
<organism evidence="2 3">
    <name type="scientific">Cotesia glomerata</name>
    <name type="common">Lepidopteran parasitic wasp</name>
    <name type="synonym">Apanteles glomeratus</name>
    <dbReference type="NCBI Taxonomy" id="32391"/>
    <lineage>
        <taxon>Eukaryota</taxon>
        <taxon>Metazoa</taxon>
        <taxon>Ecdysozoa</taxon>
        <taxon>Arthropoda</taxon>
        <taxon>Hexapoda</taxon>
        <taxon>Insecta</taxon>
        <taxon>Pterygota</taxon>
        <taxon>Neoptera</taxon>
        <taxon>Endopterygota</taxon>
        <taxon>Hymenoptera</taxon>
        <taxon>Apocrita</taxon>
        <taxon>Ichneumonoidea</taxon>
        <taxon>Braconidae</taxon>
        <taxon>Microgastrinae</taxon>
        <taxon>Cotesia</taxon>
    </lineage>
</organism>
<feature type="region of interest" description="Disordered" evidence="1">
    <location>
        <begin position="1"/>
        <end position="23"/>
    </location>
</feature>
<evidence type="ECO:0000313" key="3">
    <source>
        <dbReference type="Proteomes" id="UP000826195"/>
    </source>
</evidence>
<dbReference type="EMBL" id="JAHXZJ010002983">
    <property type="protein sequence ID" value="KAH0533794.1"/>
    <property type="molecule type" value="Genomic_DNA"/>
</dbReference>
<protein>
    <submittedName>
        <fullName evidence="2">Uncharacterized protein</fullName>
    </submittedName>
</protein>